<dbReference type="Gene3D" id="3.40.50.300">
    <property type="entry name" value="P-loop containing nucleotide triphosphate hydrolases"/>
    <property type="match status" value="1"/>
</dbReference>
<dbReference type="AlphaFoldDB" id="A0A1G6L5Z3"/>
<evidence type="ECO:0000256" key="3">
    <source>
        <dbReference type="ARBA" id="ARBA00022741"/>
    </source>
</evidence>
<proteinExistence type="inferred from homology"/>
<dbReference type="SUPFAM" id="SSF52540">
    <property type="entry name" value="P-loop containing nucleoside triphosphate hydrolases"/>
    <property type="match status" value="1"/>
</dbReference>
<dbReference type="InterPro" id="IPR027417">
    <property type="entry name" value="P-loop_NTPase"/>
</dbReference>
<evidence type="ECO:0000313" key="7">
    <source>
        <dbReference type="Proteomes" id="UP000199387"/>
    </source>
</evidence>
<reference evidence="6 7" key="1">
    <citation type="submission" date="2016-10" db="EMBL/GenBank/DDBJ databases">
        <authorList>
            <person name="de Groot N.N."/>
        </authorList>
    </citation>
    <scope>NUCLEOTIDE SEQUENCE [LARGE SCALE GENOMIC DNA]</scope>
    <source>
        <strain evidence="6 7">DSM 45514</strain>
    </source>
</reference>
<dbReference type="PROSITE" id="PS50893">
    <property type="entry name" value="ABC_TRANSPORTER_2"/>
    <property type="match status" value="1"/>
</dbReference>
<comment type="similarity">
    <text evidence="1">Belongs to the ABC transporter superfamily.</text>
</comment>
<sequence length="339" mass="38260">MSVAEPKVEKILEVKKVKKHFNMGRNQVVQAVDNISFDVYKGETLGLVGESGCGKSTIGRTIINLYEATDGEIRFKGQSTKDLKGKSRKDFNREMQMIFQDPYASLNPRMTVADIIAEGLDIHGLAKGEKRRRRVVELLKTVGLNEEHADRFPHEFSGGQRQRIGIARALAVDPDFIIADEPISALDVSIQAQVVNLMKKLQREKGLTYLFIAHDLSMVKYISDRIGVMYLGNLVELADSQELYDNPLHPYTEALLSAVPIPDPDMEGKRERIILKGDVPSPINPPSGCRFRTRCPKAMDICAQEVPTWQEVRPMHWVSCHLYQEESIKKEEANKNQSN</sequence>
<dbReference type="OrthoDB" id="9802264at2"/>
<keyword evidence="4 6" id="KW-0067">ATP-binding</keyword>
<evidence type="ECO:0000313" key="6">
    <source>
        <dbReference type="EMBL" id="SDC38533.1"/>
    </source>
</evidence>
<dbReference type="InterPro" id="IPR003439">
    <property type="entry name" value="ABC_transporter-like_ATP-bd"/>
</dbReference>
<keyword evidence="2" id="KW-0813">Transport</keyword>
<dbReference type="InterPro" id="IPR003593">
    <property type="entry name" value="AAA+_ATPase"/>
</dbReference>
<dbReference type="GO" id="GO:0005524">
    <property type="term" value="F:ATP binding"/>
    <property type="evidence" value="ECO:0007669"/>
    <property type="project" value="UniProtKB-KW"/>
</dbReference>
<dbReference type="NCBIfam" id="TIGR01727">
    <property type="entry name" value="oligo_HPY"/>
    <property type="match status" value="1"/>
</dbReference>
<dbReference type="FunFam" id="3.40.50.300:FF:000016">
    <property type="entry name" value="Oligopeptide ABC transporter ATP-binding component"/>
    <property type="match status" value="1"/>
</dbReference>
<evidence type="ECO:0000256" key="1">
    <source>
        <dbReference type="ARBA" id="ARBA00005417"/>
    </source>
</evidence>
<evidence type="ECO:0000256" key="2">
    <source>
        <dbReference type="ARBA" id="ARBA00022448"/>
    </source>
</evidence>
<dbReference type="InterPro" id="IPR050319">
    <property type="entry name" value="ABC_transp_ATP-bind"/>
</dbReference>
<dbReference type="Pfam" id="PF00005">
    <property type="entry name" value="ABC_tran"/>
    <property type="match status" value="1"/>
</dbReference>
<dbReference type="CDD" id="cd03257">
    <property type="entry name" value="ABC_NikE_OppD_transporters"/>
    <property type="match status" value="1"/>
</dbReference>
<keyword evidence="7" id="KW-1185">Reference proteome</keyword>
<dbReference type="RefSeq" id="WP_091567982.1">
    <property type="nucleotide sequence ID" value="NZ_FMZA01000007.1"/>
</dbReference>
<protein>
    <submittedName>
        <fullName evidence="6">Oligopeptide transport system ATP-binding protein</fullName>
    </submittedName>
</protein>
<keyword evidence="3" id="KW-0547">Nucleotide-binding</keyword>
<dbReference type="STRING" id="1236220.SAMN04488112_10760"/>
<dbReference type="Pfam" id="PF08352">
    <property type="entry name" value="oligo_HPY"/>
    <property type="match status" value="1"/>
</dbReference>
<organism evidence="6 7">
    <name type="scientific">Melghirimyces thermohalophilus</name>
    <dbReference type="NCBI Taxonomy" id="1236220"/>
    <lineage>
        <taxon>Bacteria</taxon>
        <taxon>Bacillati</taxon>
        <taxon>Bacillota</taxon>
        <taxon>Bacilli</taxon>
        <taxon>Bacillales</taxon>
        <taxon>Thermoactinomycetaceae</taxon>
        <taxon>Melghirimyces</taxon>
    </lineage>
</organism>
<dbReference type="InterPro" id="IPR013563">
    <property type="entry name" value="Oligopep_ABC_C"/>
</dbReference>
<feature type="domain" description="ABC transporter" evidence="5">
    <location>
        <begin position="12"/>
        <end position="256"/>
    </location>
</feature>
<gene>
    <name evidence="6" type="ORF">SAMN04488112_10760</name>
</gene>
<dbReference type="Proteomes" id="UP000199387">
    <property type="component" value="Unassembled WGS sequence"/>
</dbReference>
<dbReference type="GO" id="GO:0055085">
    <property type="term" value="P:transmembrane transport"/>
    <property type="evidence" value="ECO:0007669"/>
    <property type="project" value="UniProtKB-ARBA"/>
</dbReference>
<dbReference type="InterPro" id="IPR017871">
    <property type="entry name" value="ABC_transporter-like_CS"/>
</dbReference>
<dbReference type="GO" id="GO:0015833">
    <property type="term" value="P:peptide transport"/>
    <property type="evidence" value="ECO:0007669"/>
    <property type="project" value="InterPro"/>
</dbReference>
<dbReference type="PROSITE" id="PS00211">
    <property type="entry name" value="ABC_TRANSPORTER_1"/>
    <property type="match status" value="1"/>
</dbReference>
<dbReference type="EMBL" id="FMZA01000007">
    <property type="protein sequence ID" value="SDC38533.1"/>
    <property type="molecule type" value="Genomic_DNA"/>
</dbReference>
<dbReference type="PANTHER" id="PTHR43776">
    <property type="entry name" value="TRANSPORT ATP-BINDING PROTEIN"/>
    <property type="match status" value="1"/>
</dbReference>
<evidence type="ECO:0000259" key="5">
    <source>
        <dbReference type="PROSITE" id="PS50893"/>
    </source>
</evidence>
<dbReference type="PANTHER" id="PTHR43776:SF7">
    <property type="entry name" value="D,D-DIPEPTIDE TRANSPORT ATP-BINDING PROTEIN DDPF-RELATED"/>
    <property type="match status" value="1"/>
</dbReference>
<evidence type="ECO:0000256" key="4">
    <source>
        <dbReference type="ARBA" id="ARBA00022840"/>
    </source>
</evidence>
<name>A0A1G6L5Z3_9BACL</name>
<dbReference type="GO" id="GO:0016887">
    <property type="term" value="F:ATP hydrolysis activity"/>
    <property type="evidence" value="ECO:0007669"/>
    <property type="project" value="InterPro"/>
</dbReference>
<accession>A0A1G6L5Z3</accession>
<dbReference type="SMART" id="SM00382">
    <property type="entry name" value="AAA"/>
    <property type="match status" value="1"/>
</dbReference>